<evidence type="ECO:0000256" key="1">
    <source>
        <dbReference type="ARBA" id="ARBA00022574"/>
    </source>
</evidence>
<dbReference type="EMBL" id="JASSZA010000007">
    <property type="protein sequence ID" value="KAK2106261.1"/>
    <property type="molecule type" value="Genomic_DNA"/>
</dbReference>
<evidence type="ECO:0000313" key="4">
    <source>
        <dbReference type="Proteomes" id="UP001266305"/>
    </source>
</evidence>
<keyword evidence="4" id="KW-1185">Reference proteome</keyword>
<organism evidence="3 4">
    <name type="scientific">Saguinus oedipus</name>
    <name type="common">Cotton-top tamarin</name>
    <name type="synonym">Oedipomidas oedipus</name>
    <dbReference type="NCBI Taxonomy" id="9490"/>
    <lineage>
        <taxon>Eukaryota</taxon>
        <taxon>Metazoa</taxon>
        <taxon>Chordata</taxon>
        <taxon>Craniata</taxon>
        <taxon>Vertebrata</taxon>
        <taxon>Euteleostomi</taxon>
        <taxon>Mammalia</taxon>
        <taxon>Eutheria</taxon>
        <taxon>Euarchontoglires</taxon>
        <taxon>Primates</taxon>
        <taxon>Haplorrhini</taxon>
        <taxon>Platyrrhini</taxon>
        <taxon>Cebidae</taxon>
        <taxon>Callitrichinae</taxon>
        <taxon>Saguinus</taxon>
    </lineage>
</organism>
<sequence length="54" mass="6117">MEISQDKIEENQLFTSLLASGSDDQHTIVWDPLHHKKLLSMHTGHTANIFSVKS</sequence>
<dbReference type="Gene3D" id="2.130.10.10">
    <property type="entry name" value="YVTN repeat-like/Quinoprotein amine dehydrogenase"/>
    <property type="match status" value="1"/>
</dbReference>
<comment type="caution">
    <text evidence="3">The sequence shown here is derived from an EMBL/GenBank/DDBJ whole genome shotgun (WGS) entry which is preliminary data.</text>
</comment>
<dbReference type="InterPro" id="IPR015943">
    <property type="entry name" value="WD40/YVTN_repeat-like_dom_sf"/>
</dbReference>
<dbReference type="SUPFAM" id="SSF50978">
    <property type="entry name" value="WD40 repeat-like"/>
    <property type="match status" value="1"/>
</dbReference>
<dbReference type="InterPro" id="IPR036322">
    <property type="entry name" value="WD40_repeat_dom_sf"/>
</dbReference>
<reference evidence="3 4" key="1">
    <citation type="submission" date="2023-05" db="EMBL/GenBank/DDBJ databases">
        <title>B98-5 Cell Line De Novo Hybrid Assembly: An Optical Mapping Approach.</title>
        <authorList>
            <person name="Kananen K."/>
            <person name="Auerbach J.A."/>
            <person name="Kautto E."/>
            <person name="Blachly J.S."/>
        </authorList>
    </citation>
    <scope>NUCLEOTIDE SEQUENCE [LARGE SCALE GENOMIC DNA]</scope>
    <source>
        <strain evidence="3">B95-8</strain>
        <tissue evidence="3">Cell line</tissue>
    </source>
</reference>
<keyword evidence="1" id="KW-0853">WD repeat</keyword>
<name>A0ABQ9VAJ0_SAGOE</name>
<proteinExistence type="predicted"/>
<keyword evidence="2" id="KW-0677">Repeat</keyword>
<accession>A0ABQ9VAJ0</accession>
<dbReference type="PANTHER" id="PTHR15574">
    <property type="entry name" value="WD REPEAT DOMAIN-CONTAINING FAMILY"/>
    <property type="match status" value="1"/>
</dbReference>
<dbReference type="Proteomes" id="UP001266305">
    <property type="component" value="Unassembled WGS sequence"/>
</dbReference>
<dbReference type="PANTHER" id="PTHR15574:SF40">
    <property type="entry name" value="WD AND TETRATRICOPEPTIDE REPEATS PROTEIN 1"/>
    <property type="match status" value="1"/>
</dbReference>
<evidence type="ECO:0000256" key="2">
    <source>
        <dbReference type="ARBA" id="ARBA00022737"/>
    </source>
</evidence>
<evidence type="ECO:0000313" key="3">
    <source>
        <dbReference type="EMBL" id="KAK2106261.1"/>
    </source>
</evidence>
<gene>
    <name evidence="3" type="primary">WDTC1_2</name>
    <name evidence="3" type="ORF">P7K49_015775</name>
</gene>
<dbReference type="InterPro" id="IPR045151">
    <property type="entry name" value="DCAF8"/>
</dbReference>
<protein>
    <submittedName>
        <fullName evidence="3">WD and tetratricopeptide repeats protein</fullName>
    </submittedName>
</protein>